<dbReference type="GO" id="GO:0055085">
    <property type="term" value="P:transmembrane transport"/>
    <property type="evidence" value="ECO:0007669"/>
    <property type="project" value="InterPro"/>
</dbReference>
<feature type="transmembrane region" description="Helical" evidence="7">
    <location>
        <begin position="205"/>
        <end position="224"/>
    </location>
</feature>
<dbReference type="EMBL" id="CP017707">
    <property type="protein sequence ID" value="AOZ51009.1"/>
    <property type="molecule type" value="Genomic_DNA"/>
</dbReference>
<dbReference type="SUPFAM" id="SSF161098">
    <property type="entry name" value="MetI-like"/>
    <property type="match status" value="1"/>
</dbReference>
<evidence type="ECO:0000256" key="2">
    <source>
        <dbReference type="ARBA" id="ARBA00022448"/>
    </source>
</evidence>
<dbReference type="GO" id="GO:0005886">
    <property type="term" value="C:plasma membrane"/>
    <property type="evidence" value="ECO:0007669"/>
    <property type="project" value="UniProtKB-SubCell"/>
</dbReference>
<feature type="transmembrane region" description="Helical" evidence="7">
    <location>
        <begin position="262"/>
        <end position="281"/>
    </location>
</feature>
<evidence type="ECO:0000313" key="9">
    <source>
        <dbReference type="EMBL" id="AOZ51009.1"/>
    </source>
</evidence>
<feature type="domain" description="ABC transmembrane type-1" evidence="8">
    <location>
        <begin position="67"/>
        <end position="280"/>
    </location>
</feature>
<evidence type="ECO:0000256" key="7">
    <source>
        <dbReference type="RuleBase" id="RU363032"/>
    </source>
</evidence>
<dbReference type="Gene3D" id="1.10.3720.10">
    <property type="entry name" value="MetI-like"/>
    <property type="match status" value="1"/>
</dbReference>
<dbReference type="AlphaFoldDB" id="A0A1D9LID0"/>
<evidence type="ECO:0000313" key="10">
    <source>
        <dbReference type="Proteomes" id="UP000178776"/>
    </source>
</evidence>
<accession>A0A1D9LID0</accession>
<organism evidence="9 10">
    <name type="scientific">Chromobacterium vaccinii</name>
    <dbReference type="NCBI Taxonomy" id="1108595"/>
    <lineage>
        <taxon>Bacteria</taxon>
        <taxon>Pseudomonadati</taxon>
        <taxon>Pseudomonadota</taxon>
        <taxon>Betaproteobacteria</taxon>
        <taxon>Neisseriales</taxon>
        <taxon>Chromobacteriaceae</taxon>
        <taxon>Chromobacterium</taxon>
    </lineage>
</organism>
<dbReference type="InterPro" id="IPR035906">
    <property type="entry name" value="MetI-like_sf"/>
</dbReference>
<feature type="transmembrane region" description="Helical" evidence="7">
    <location>
        <begin position="104"/>
        <end position="124"/>
    </location>
</feature>
<dbReference type="InterPro" id="IPR051393">
    <property type="entry name" value="ABC_transporter_permease"/>
</dbReference>
<dbReference type="Pfam" id="PF00528">
    <property type="entry name" value="BPD_transp_1"/>
    <property type="match status" value="1"/>
</dbReference>
<evidence type="ECO:0000256" key="3">
    <source>
        <dbReference type="ARBA" id="ARBA00022475"/>
    </source>
</evidence>
<proteinExistence type="inferred from homology"/>
<dbReference type="KEGG" id="cvc:BKX93_14110"/>
<evidence type="ECO:0000256" key="4">
    <source>
        <dbReference type="ARBA" id="ARBA00022692"/>
    </source>
</evidence>
<dbReference type="STRING" id="1108595.BKX93_14110"/>
<keyword evidence="4 7" id="KW-0812">Transmembrane</keyword>
<protein>
    <submittedName>
        <fullName evidence="9">Lactose ABC transporter permease</fullName>
    </submittedName>
</protein>
<comment type="similarity">
    <text evidence="7">Belongs to the binding-protein-dependent transport system permease family.</text>
</comment>
<feature type="transmembrane region" description="Helical" evidence="7">
    <location>
        <begin position="153"/>
        <end position="176"/>
    </location>
</feature>
<sequence length="289" mass="32541">MRKPRKTTLQAYLFLAPALLLLAAFSFWPVGFGSFLAFTRYNLIDAPQWVGLDNFRELFGDELFLSALKNSALYLLVVPMIQLLAMLLAVLVNNNLPGIKLFRAAYYLPVVTSVSVIGIIWNFMYTEDGVLNAALRWLHLINDPVGWLSDDHIALFAVMFITVWRGIGWYMVLYLAGLQAIPADVYEAAQLDGAGRWQRFWRITVPLLAPTILLCSVMSVLAAVKAFEEVQILTKGGPMQSTYTALFYAYEFGIKSLNFGRALAASLVMSAFCIALAWLNFRYLQPRDR</sequence>
<comment type="subcellular location">
    <subcellularLocation>
        <location evidence="1 7">Cell membrane</location>
        <topology evidence="1 7">Multi-pass membrane protein</topology>
    </subcellularLocation>
</comment>
<dbReference type="GeneID" id="68842339"/>
<dbReference type="CDD" id="cd06261">
    <property type="entry name" value="TM_PBP2"/>
    <property type="match status" value="1"/>
</dbReference>
<dbReference type="PROSITE" id="PS50928">
    <property type="entry name" value="ABC_TM1"/>
    <property type="match status" value="1"/>
</dbReference>
<keyword evidence="6 7" id="KW-0472">Membrane</keyword>
<feature type="transmembrane region" description="Helical" evidence="7">
    <location>
        <begin position="72"/>
        <end position="92"/>
    </location>
</feature>
<keyword evidence="2 7" id="KW-0813">Transport</keyword>
<reference evidence="9 10" key="1">
    <citation type="submission" date="2016-10" db="EMBL/GenBank/DDBJ databases">
        <title>Chromobacterium muskegensis sp. nov., an insecticidal bacterium isolated from Sphagnum bogs.</title>
        <authorList>
            <person name="Sparks M.E."/>
            <person name="Blackburn M.B."/>
            <person name="Gundersen-Rindal D.E."/>
            <person name="Mitchell A."/>
            <person name="Farrar R."/>
            <person name="Kuhar D."/>
        </authorList>
    </citation>
    <scope>NUCLEOTIDE SEQUENCE [LARGE SCALE GENOMIC DNA]</scope>
    <source>
        <strain evidence="9 10">21-1</strain>
    </source>
</reference>
<dbReference type="RefSeq" id="WP_070980305.1">
    <property type="nucleotide sequence ID" value="NZ_CP017707.1"/>
</dbReference>
<dbReference type="Proteomes" id="UP000178776">
    <property type="component" value="Chromosome"/>
</dbReference>
<name>A0A1D9LID0_9NEIS</name>
<dbReference type="PANTHER" id="PTHR30193">
    <property type="entry name" value="ABC TRANSPORTER PERMEASE PROTEIN"/>
    <property type="match status" value="1"/>
</dbReference>
<evidence type="ECO:0000259" key="8">
    <source>
        <dbReference type="PROSITE" id="PS50928"/>
    </source>
</evidence>
<dbReference type="PANTHER" id="PTHR30193:SF44">
    <property type="entry name" value="LACTOSE TRANSPORT SYSTEM PERMEASE PROTEIN LACF"/>
    <property type="match status" value="1"/>
</dbReference>
<evidence type="ECO:0000256" key="6">
    <source>
        <dbReference type="ARBA" id="ARBA00023136"/>
    </source>
</evidence>
<evidence type="ECO:0000256" key="1">
    <source>
        <dbReference type="ARBA" id="ARBA00004651"/>
    </source>
</evidence>
<keyword evidence="5 7" id="KW-1133">Transmembrane helix</keyword>
<dbReference type="InterPro" id="IPR000515">
    <property type="entry name" value="MetI-like"/>
</dbReference>
<feature type="transmembrane region" description="Helical" evidence="7">
    <location>
        <begin position="12"/>
        <end position="38"/>
    </location>
</feature>
<keyword evidence="3" id="KW-1003">Cell membrane</keyword>
<gene>
    <name evidence="9" type="ORF">BKX93_14110</name>
</gene>
<evidence type="ECO:0000256" key="5">
    <source>
        <dbReference type="ARBA" id="ARBA00022989"/>
    </source>
</evidence>